<comment type="caution">
    <text evidence="13">The sequence shown here is derived from an EMBL/GenBank/DDBJ whole genome shotgun (WGS) entry which is preliminary data.</text>
</comment>
<keyword evidence="10" id="KW-0012">Acyltransferase</keyword>
<dbReference type="InterPro" id="IPR004655">
    <property type="entry name" value="FabH"/>
</dbReference>
<dbReference type="Pfam" id="PF08541">
    <property type="entry name" value="ACP_syn_III_C"/>
    <property type="match status" value="1"/>
</dbReference>
<dbReference type="PANTHER" id="PTHR34069:SF2">
    <property type="entry name" value="BETA-KETOACYL-[ACYL-CARRIER-PROTEIN] SYNTHASE III"/>
    <property type="match status" value="1"/>
</dbReference>
<evidence type="ECO:0000259" key="12">
    <source>
        <dbReference type="Pfam" id="PF08545"/>
    </source>
</evidence>
<dbReference type="InterPro" id="IPR016039">
    <property type="entry name" value="Thiolase-like"/>
</dbReference>
<evidence type="ECO:0000256" key="7">
    <source>
        <dbReference type="ARBA" id="ARBA00023098"/>
    </source>
</evidence>
<dbReference type="GO" id="GO:0004315">
    <property type="term" value="F:3-oxoacyl-[acyl-carrier-protein] synthase activity"/>
    <property type="evidence" value="ECO:0007669"/>
    <property type="project" value="InterPro"/>
</dbReference>
<dbReference type="PANTHER" id="PTHR34069">
    <property type="entry name" value="3-OXOACYL-[ACYL-CARRIER-PROTEIN] SYNTHASE 3"/>
    <property type="match status" value="1"/>
</dbReference>
<comment type="pathway">
    <text evidence="1">Lipid metabolism.</text>
</comment>
<dbReference type="GO" id="GO:0008299">
    <property type="term" value="P:isoprenoid biosynthetic process"/>
    <property type="evidence" value="ECO:0007669"/>
    <property type="project" value="UniProtKB-KW"/>
</dbReference>
<dbReference type="SUPFAM" id="SSF53901">
    <property type="entry name" value="Thiolase-like"/>
    <property type="match status" value="1"/>
</dbReference>
<evidence type="ECO:0000313" key="14">
    <source>
        <dbReference type="Proteomes" id="UP000809243"/>
    </source>
</evidence>
<keyword evidence="4" id="KW-0444">Lipid biosynthesis</keyword>
<sequence length="315" mass="34303">MKVEIKTVAGYAPKKVATNDDIISIKGIQTNDQWIQDHFGVKTRTLAEEENASDLGVEATKRALEKAGLKKEQLDAIVAATMTPDQPCPSTACIIQGKLGLEGVPAFDISAACSGYVYALDTAVRLLGGSMQGDSYKHVALVATEKMSDCMDWSDRVVCPIFGDYGTATILTKSGKDKFIASYLYADGRGRNVLHIPRGEKNLKMEGKEVYAFAVDLFPKLVNRVLEKAKLEKDDIDWIFPHQANTNILQKGFEALGIPMEKTLINMDRYGNTSAASIPMAMAEAVEKGLLKRGQKILATGFGAGWTGASIVFEW</sequence>
<reference evidence="13" key="1">
    <citation type="submission" date="2021-01" db="EMBL/GenBank/DDBJ databases">
        <title>Active Sulfur Cycling in an Early Earth Analoge.</title>
        <authorList>
            <person name="Hahn C.R."/>
            <person name="Youssef N.H."/>
            <person name="Elshahed M."/>
        </authorList>
    </citation>
    <scope>NUCLEOTIDE SEQUENCE</scope>
    <source>
        <strain evidence="13">Zod_Metabat.1151</strain>
    </source>
</reference>
<comment type="similarity">
    <text evidence="2">Belongs to the thiolase-like superfamily. FabH family.</text>
</comment>
<dbReference type="NCBIfam" id="TIGR00747">
    <property type="entry name" value="fabH"/>
    <property type="match status" value="1"/>
</dbReference>
<dbReference type="Proteomes" id="UP000809243">
    <property type="component" value="Unassembled WGS sequence"/>
</dbReference>
<evidence type="ECO:0000256" key="9">
    <source>
        <dbReference type="ARBA" id="ARBA00023229"/>
    </source>
</evidence>
<evidence type="ECO:0000256" key="3">
    <source>
        <dbReference type="ARBA" id="ARBA00022490"/>
    </source>
</evidence>
<evidence type="ECO:0000256" key="1">
    <source>
        <dbReference type="ARBA" id="ARBA00005189"/>
    </source>
</evidence>
<evidence type="ECO:0000256" key="10">
    <source>
        <dbReference type="ARBA" id="ARBA00023315"/>
    </source>
</evidence>
<dbReference type="Gene3D" id="3.40.47.10">
    <property type="match status" value="1"/>
</dbReference>
<protein>
    <submittedName>
        <fullName evidence="13">Ketoacyl-ACP synthase III</fullName>
    </submittedName>
</protein>
<dbReference type="InterPro" id="IPR013751">
    <property type="entry name" value="ACP_syn_III_N"/>
</dbReference>
<dbReference type="GO" id="GO:0044550">
    <property type="term" value="P:secondary metabolite biosynthetic process"/>
    <property type="evidence" value="ECO:0007669"/>
    <property type="project" value="TreeGrafter"/>
</dbReference>
<keyword evidence="6" id="KW-0276">Fatty acid metabolism</keyword>
<evidence type="ECO:0000313" key="13">
    <source>
        <dbReference type="EMBL" id="MBN2067514.1"/>
    </source>
</evidence>
<organism evidence="13 14">
    <name type="scientific">Candidatus Iainarchaeum sp</name>
    <dbReference type="NCBI Taxonomy" id="3101447"/>
    <lineage>
        <taxon>Archaea</taxon>
        <taxon>Candidatus Iainarchaeota</taxon>
        <taxon>Candidatus Iainarchaeia</taxon>
        <taxon>Candidatus Iainarchaeales</taxon>
        <taxon>Candidatus Iainarchaeaceae</taxon>
        <taxon>Candidatus Iainarchaeum</taxon>
    </lineage>
</organism>
<evidence type="ECO:0000259" key="11">
    <source>
        <dbReference type="Pfam" id="PF08541"/>
    </source>
</evidence>
<evidence type="ECO:0000256" key="4">
    <source>
        <dbReference type="ARBA" id="ARBA00022516"/>
    </source>
</evidence>
<keyword evidence="9" id="KW-0414">Isoprene biosynthesis</keyword>
<accession>A0A938YUS2</accession>
<keyword evidence="7" id="KW-0443">Lipid metabolism</keyword>
<evidence type="ECO:0000256" key="5">
    <source>
        <dbReference type="ARBA" id="ARBA00022679"/>
    </source>
</evidence>
<evidence type="ECO:0000256" key="6">
    <source>
        <dbReference type="ARBA" id="ARBA00022832"/>
    </source>
</evidence>
<dbReference type="GO" id="GO:0006633">
    <property type="term" value="P:fatty acid biosynthetic process"/>
    <property type="evidence" value="ECO:0007669"/>
    <property type="project" value="UniProtKB-KW"/>
</dbReference>
<dbReference type="CDD" id="cd00830">
    <property type="entry name" value="KAS_III"/>
    <property type="match status" value="1"/>
</dbReference>
<evidence type="ECO:0000256" key="2">
    <source>
        <dbReference type="ARBA" id="ARBA00008642"/>
    </source>
</evidence>
<keyword evidence="5" id="KW-0808">Transferase</keyword>
<gene>
    <name evidence="13" type="ORF">JW744_03535</name>
</gene>
<dbReference type="Pfam" id="PF08545">
    <property type="entry name" value="ACP_syn_III"/>
    <property type="match status" value="1"/>
</dbReference>
<name>A0A938YUS2_9ARCH</name>
<feature type="domain" description="Beta-ketoacyl-[acyl-carrier-protein] synthase III N-terminal" evidence="12">
    <location>
        <begin position="107"/>
        <end position="188"/>
    </location>
</feature>
<dbReference type="InterPro" id="IPR013747">
    <property type="entry name" value="ACP_syn_III_C"/>
</dbReference>
<feature type="domain" description="Beta-ketoacyl-[acyl-carrier-protein] synthase III C-terminal" evidence="11">
    <location>
        <begin position="226"/>
        <end position="315"/>
    </location>
</feature>
<dbReference type="AlphaFoldDB" id="A0A938YUS2"/>
<dbReference type="NCBIfam" id="NF006829">
    <property type="entry name" value="PRK09352.1"/>
    <property type="match status" value="1"/>
</dbReference>
<proteinExistence type="inferred from homology"/>
<evidence type="ECO:0000256" key="8">
    <source>
        <dbReference type="ARBA" id="ARBA00023160"/>
    </source>
</evidence>
<keyword evidence="3" id="KW-0963">Cytoplasm</keyword>
<keyword evidence="8" id="KW-0275">Fatty acid biosynthesis</keyword>
<dbReference type="EMBL" id="JAFGDB010000060">
    <property type="protein sequence ID" value="MBN2067514.1"/>
    <property type="molecule type" value="Genomic_DNA"/>
</dbReference>